<reference evidence="3 4" key="1">
    <citation type="submission" date="2023-02" db="EMBL/GenBank/DDBJ databases">
        <title>LHISI_Scaffold_Assembly.</title>
        <authorList>
            <person name="Stuart O.P."/>
            <person name="Cleave R."/>
            <person name="Magrath M.J.L."/>
            <person name="Mikheyev A.S."/>
        </authorList>
    </citation>
    <scope>NUCLEOTIDE SEQUENCE [LARGE SCALE GENOMIC DNA]</scope>
    <source>
        <strain evidence="3">Daus_M_001</strain>
        <tissue evidence="3">Leg muscle</tissue>
    </source>
</reference>
<accession>A0ABQ9IMM0</accession>
<dbReference type="EMBL" id="JARBHB010000001">
    <property type="protein sequence ID" value="KAJ8897899.1"/>
    <property type="molecule type" value="Genomic_DNA"/>
</dbReference>
<protein>
    <submittedName>
        <fullName evidence="3">Uncharacterized protein</fullName>
    </submittedName>
</protein>
<organism evidence="3 4">
    <name type="scientific">Dryococelus australis</name>
    <dbReference type="NCBI Taxonomy" id="614101"/>
    <lineage>
        <taxon>Eukaryota</taxon>
        <taxon>Metazoa</taxon>
        <taxon>Ecdysozoa</taxon>
        <taxon>Arthropoda</taxon>
        <taxon>Hexapoda</taxon>
        <taxon>Insecta</taxon>
        <taxon>Pterygota</taxon>
        <taxon>Neoptera</taxon>
        <taxon>Polyneoptera</taxon>
        <taxon>Phasmatodea</taxon>
        <taxon>Verophasmatodea</taxon>
        <taxon>Anareolatae</taxon>
        <taxon>Phasmatidae</taxon>
        <taxon>Eurycanthinae</taxon>
        <taxon>Dryococelus</taxon>
    </lineage>
</organism>
<evidence type="ECO:0000256" key="2">
    <source>
        <dbReference type="ARBA" id="ARBA00022490"/>
    </source>
</evidence>
<proteinExistence type="predicted"/>
<gene>
    <name evidence="3" type="ORF">PR048_003256</name>
</gene>
<evidence type="ECO:0000313" key="3">
    <source>
        <dbReference type="EMBL" id="KAJ8897899.1"/>
    </source>
</evidence>
<dbReference type="PANTHER" id="PTHR21331:SF2">
    <property type="entry name" value="BRCA1-ASSOCIATED ATM ACTIVATOR 1"/>
    <property type="match status" value="1"/>
</dbReference>
<dbReference type="PANTHER" id="PTHR21331">
    <property type="entry name" value="BRCA1-ASSOCIATED ATM ACTIVATOR 1"/>
    <property type="match status" value="1"/>
</dbReference>
<evidence type="ECO:0000256" key="1">
    <source>
        <dbReference type="ARBA" id="ARBA00004496"/>
    </source>
</evidence>
<keyword evidence="4" id="KW-1185">Reference proteome</keyword>
<name>A0ABQ9IMM0_9NEOP</name>
<sequence>METEVFMTMVYAATHDLYWEVKVNALCFWEKVIDQQMSHQGMIDGRFPSVTFSRENRKIVTLTEEEVKLRINKALEELGHRGCLQVLLSAIHDCDLQVVYKAVAITTSLSSLLSQYGILPVGSTSRHEVSTFTCADNGTAPQNCEERMPDIDGVVPNSDQIIENIVNESDISLLSQVYHSKMNVSKTAPSRTVIPMKAKDFLLALSAVNLQDLLSERTQWIDNCSESLNCLLDDIIFTHGDPENIIIDCY</sequence>
<dbReference type="Proteomes" id="UP001159363">
    <property type="component" value="Chromosome 1"/>
</dbReference>
<evidence type="ECO:0000313" key="4">
    <source>
        <dbReference type="Proteomes" id="UP001159363"/>
    </source>
</evidence>
<keyword evidence="2" id="KW-0963">Cytoplasm</keyword>
<comment type="caution">
    <text evidence="3">The sequence shown here is derived from an EMBL/GenBank/DDBJ whole genome shotgun (WGS) entry which is preliminary data.</text>
</comment>
<dbReference type="InterPro" id="IPR038904">
    <property type="entry name" value="BRAT1"/>
</dbReference>
<comment type="subcellular location">
    <subcellularLocation>
        <location evidence="1">Cytoplasm</location>
    </subcellularLocation>
</comment>